<comment type="caution">
    <text evidence="7">Lacks conserved residue(s) required for the propagation of feature annotation.</text>
</comment>
<dbReference type="InterPro" id="IPR000209">
    <property type="entry name" value="Peptidase_S8/S53_dom"/>
</dbReference>
<evidence type="ECO:0000259" key="10">
    <source>
        <dbReference type="Pfam" id="PF17766"/>
    </source>
</evidence>
<keyword evidence="3" id="KW-0732">Signal</keyword>
<dbReference type="Gene3D" id="2.60.40.2310">
    <property type="match status" value="1"/>
</dbReference>
<evidence type="ECO:0000256" key="5">
    <source>
        <dbReference type="ARBA" id="ARBA00022825"/>
    </source>
</evidence>
<keyword evidence="4" id="KW-0378">Hydrolase</keyword>
<reference evidence="12" key="1">
    <citation type="journal article" date="2019" name="Curr. Biol.">
        <title>Genome Sequence of Striga asiatica Provides Insight into the Evolution of Plant Parasitism.</title>
        <authorList>
            <person name="Yoshida S."/>
            <person name="Kim S."/>
            <person name="Wafula E.K."/>
            <person name="Tanskanen J."/>
            <person name="Kim Y.M."/>
            <person name="Honaas L."/>
            <person name="Yang Z."/>
            <person name="Spallek T."/>
            <person name="Conn C.E."/>
            <person name="Ichihashi Y."/>
            <person name="Cheong K."/>
            <person name="Cui S."/>
            <person name="Der J.P."/>
            <person name="Gundlach H."/>
            <person name="Jiao Y."/>
            <person name="Hori C."/>
            <person name="Ishida J.K."/>
            <person name="Kasahara H."/>
            <person name="Kiba T."/>
            <person name="Kim M.S."/>
            <person name="Koo N."/>
            <person name="Laohavisit A."/>
            <person name="Lee Y.H."/>
            <person name="Lumba S."/>
            <person name="McCourt P."/>
            <person name="Mortimer J.C."/>
            <person name="Mutuku J.M."/>
            <person name="Nomura T."/>
            <person name="Sasaki-Sekimoto Y."/>
            <person name="Seto Y."/>
            <person name="Wang Y."/>
            <person name="Wakatake T."/>
            <person name="Sakakibara H."/>
            <person name="Demura T."/>
            <person name="Yamaguchi S."/>
            <person name="Yoneyama K."/>
            <person name="Manabe R.I."/>
            <person name="Nelson D.C."/>
            <person name="Schulman A.H."/>
            <person name="Timko M.P."/>
            <person name="dePamphilis C.W."/>
            <person name="Choi D."/>
            <person name="Shirasu K."/>
        </authorList>
    </citation>
    <scope>NUCLEOTIDE SEQUENCE [LARGE SCALE GENOMIC DNA]</scope>
    <source>
        <strain evidence="12">cv. UVA1</strain>
    </source>
</reference>
<keyword evidence="12" id="KW-1185">Reference proteome</keyword>
<evidence type="ECO:0000256" key="2">
    <source>
        <dbReference type="ARBA" id="ARBA00022670"/>
    </source>
</evidence>
<evidence type="ECO:0000313" key="11">
    <source>
        <dbReference type="EMBL" id="GER29218.1"/>
    </source>
</evidence>
<dbReference type="InterPro" id="IPR023828">
    <property type="entry name" value="Peptidase_S8_Ser-AS"/>
</dbReference>
<protein>
    <submittedName>
        <fullName evidence="11">Subtilase family protein</fullName>
    </submittedName>
</protein>
<gene>
    <name evidence="11" type="ORF">STAS_05059</name>
</gene>
<keyword evidence="5" id="KW-0720">Serine protease</keyword>
<comment type="similarity">
    <text evidence="1 7">Belongs to the peptidase S8 family.</text>
</comment>
<evidence type="ECO:0000313" key="12">
    <source>
        <dbReference type="Proteomes" id="UP000325081"/>
    </source>
</evidence>
<dbReference type="InterPro" id="IPR046450">
    <property type="entry name" value="PA_dom_sf"/>
</dbReference>
<evidence type="ECO:0000256" key="7">
    <source>
        <dbReference type="PROSITE-ProRule" id="PRU01240"/>
    </source>
</evidence>
<dbReference type="Pfam" id="PF00082">
    <property type="entry name" value="Peptidase_S8"/>
    <property type="match status" value="1"/>
</dbReference>
<dbReference type="AlphaFoldDB" id="A0A5A7P9Q9"/>
<sequence>MKYTYGIKFRELCKPDSLDAKKVKGKILVCLRGITDRVDKGWQAALAGAVGMVLANNEASGNEIIADAHFLPATHINYTDGLALLSQMNKTRSPMARITKTTTLLDTKPAPEMAGFSSLGPNPVMPEILKFSCSQPDITAPGVSIIAAFSKVSGPTGEDYDTRHVKFNAESGTSMSCPHVAGVVGLLKKLYPKWSPSAIKSAIMTTARTLDNTWHPISNNSHSKATPFNYGGGHIDPNRAMDPGLVYDLRITDYLNLLCTFGFNQTQIKLLWDKAYACPKQNISLVDFNYPSITVPNLKGSVIMTRKVKNVGSPGTYKAFVQSPPGISVQIEPDELEFKSVGEEKGFNIKIQPKKHGCRKDYVFGKLTWSDGQHNVTSPIVVKQI</sequence>
<dbReference type="InterPro" id="IPR041469">
    <property type="entry name" value="Subtilisin-like_FN3"/>
</dbReference>
<organism evidence="11 12">
    <name type="scientific">Striga asiatica</name>
    <name type="common">Asiatic witchweed</name>
    <name type="synonym">Buchnera asiatica</name>
    <dbReference type="NCBI Taxonomy" id="4170"/>
    <lineage>
        <taxon>Eukaryota</taxon>
        <taxon>Viridiplantae</taxon>
        <taxon>Streptophyta</taxon>
        <taxon>Embryophyta</taxon>
        <taxon>Tracheophyta</taxon>
        <taxon>Spermatophyta</taxon>
        <taxon>Magnoliopsida</taxon>
        <taxon>eudicotyledons</taxon>
        <taxon>Gunneridae</taxon>
        <taxon>Pentapetalae</taxon>
        <taxon>asterids</taxon>
        <taxon>lamiids</taxon>
        <taxon>Lamiales</taxon>
        <taxon>Orobanchaceae</taxon>
        <taxon>Buchnereae</taxon>
        <taxon>Striga</taxon>
    </lineage>
</organism>
<dbReference type="EMBL" id="BKCP01003336">
    <property type="protein sequence ID" value="GER29218.1"/>
    <property type="molecule type" value="Genomic_DNA"/>
</dbReference>
<dbReference type="InterPro" id="IPR045051">
    <property type="entry name" value="SBT"/>
</dbReference>
<dbReference type="Pfam" id="PF02225">
    <property type="entry name" value="PA"/>
    <property type="match status" value="1"/>
</dbReference>
<dbReference type="OrthoDB" id="206201at2759"/>
<dbReference type="GO" id="GO:0006508">
    <property type="term" value="P:proteolysis"/>
    <property type="evidence" value="ECO:0007669"/>
    <property type="project" value="UniProtKB-KW"/>
</dbReference>
<dbReference type="SUPFAM" id="SSF52743">
    <property type="entry name" value="Subtilisin-like"/>
    <property type="match status" value="1"/>
</dbReference>
<feature type="domain" description="Subtilisin-like protease fibronectin type-III" evidence="10">
    <location>
        <begin position="287"/>
        <end position="382"/>
    </location>
</feature>
<comment type="caution">
    <text evidence="11">The sequence shown here is derived from an EMBL/GenBank/DDBJ whole genome shotgun (WGS) entry which is preliminary data.</text>
</comment>
<dbReference type="Pfam" id="PF17766">
    <property type="entry name" value="fn3_6"/>
    <property type="match status" value="1"/>
</dbReference>
<dbReference type="Proteomes" id="UP000325081">
    <property type="component" value="Unassembled WGS sequence"/>
</dbReference>
<proteinExistence type="inferred from homology"/>
<dbReference type="PROSITE" id="PS00138">
    <property type="entry name" value="SUBTILASE_SER"/>
    <property type="match status" value="1"/>
</dbReference>
<dbReference type="GO" id="GO:0004252">
    <property type="term" value="F:serine-type endopeptidase activity"/>
    <property type="evidence" value="ECO:0007669"/>
    <property type="project" value="InterPro"/>
</dbReference>
<evidence type="ECO:0000256" key="4">
    <source>
        <dbReference type="ARBA" id="ARBA00022801"/>
    </source>
</evidence>
<name>A0A5A7P9Q9_STRAF</name>
<evidence type="ECO:0000256" key="3">
    <source>
        <dbReference type="ARBA" id="ARBA00022729"/>
    </source>
</evidence>
<evidence type="ECO:0000256" key="1">
    <source>
        <dbReference type="ARBA" id="ARBA00011073"/>
    </source>
</evidence>
<dbReference type="PANTHER" id="PTHR10795">
    <property type="entry name" value="PROPROTEIN CONVERTASE SUBTILISIN/KEXIN"/>
    <property type="match status" value="1"/>
</dbReference>
<feature type="domain" description="PA" evidence="9">
    <location>
        <begin position="16"/>
        <end position="84"/>
    </location>
</feature>
<feature type="domain" description="Peptidase S8/S53" evidence="8">
    <location>
        <begin position="107"/>
        <end position="219"/>
    </location>
</feature>
<dbReference type="FunFam" id="2.60.40.2310:FF:000001">
    <property type="entry name" value="Subtilisin-like protease SBT1.5"/>
    <property type="match status" value="1"/>
</dbReference>
<dbReference type="PROSITE" id="PS51892">
    <property type="entry name" value="SUBTILASE"/>
    <property type="match status" value="1"/>
</dbReference>
<evidence type="ECO:0000259" key="9">
    <source>
        <dbReference type="Pfam" id="PF02225"/>
    </source>
</evidence>
<dbReference type="Gene3D" id="3.40.50.200">
    <property type="entry name" value="Peptidase S8/S53 domain"/>
    <property type="match status" value="1"/>
</dbReference>
<evidence type="ECO:0000256" key="6">
    <source>
        <dbReference type="ARBA" id="ARBA00023180"/>
    </source>
</evidence>
<dbReference type="Gene3D" id="3.50.30.30">
    <property type="match status" value="1"/>
</dbReference>
<accession>A0A5A7P9Q9</accession>
<keyword evidence="6" id="KW-0325">Glycoprotein</keyword>
<dbReference type="SUPFAM" id="SSF52025">
    <property type="entry name" value="PA domain"/>
    <property type="match status" value="1"/>
</dbReference>
<dbReference type="InterPro" id="IPR003137">
    <property type="entry name" value="PA_domain"/>
</dbReference>
<evidence type="ECO:0000259" key="8">
    <source>
        <dbReference type="Pfam" id="PF00082"/>
    </source>
</evidence>
<dbReference type="CDD" id="cd02120">
    <property type="entry name" value="PA_subtilisin_like"/>
    <property type="match status" value="1"/>
</dbReference>
<keyword evidence="2" id="KW-0645">Protease</keyword>
<dbReference type="InterPro" id="IPR036852">
    <property type="entry name" value="Peptidase_S8/S53_dom_sf"/>
</dbReference>